<feature type="domain" description="PAS" evidence="11">
    <location>
        <begin position="178"/>
        <end position="237"/>
    </location>
</feature>
<keyword evidence="6" id="KW-0808">Transferase</keyword>
<evidence type="ECO:0000259" key="12">
    <source>
        <dbReference type="PROSITE" id="PS50113"/>
    </source>
</evidence>
<dbReference type="AlphaFoldDB" id="A0A841DAM4"/>
<dbReference type="InterPro" id="IPR003661">
    <property type="entry name" value="HisK_dim/P_dom"/>
</dbReference>
<dbReference type="InterPro" id="IPR000014">
    <property type="entry name" value="PAS"/>
</dbReference>
<dbReference type="CDD" id="cd00075">
    <property type="entry name" value="HATPase"/>
    <property type="match status" value="1"/>
</dbReference>
<dbReference type="InterPro" id="IPR013655">
    <property type="entry name" value="PAS_fold_3"/>
</dbReference>
<gene>
    <name evidence="13" type="ORF">FHS22_006523</name>
</gene>
<comment type="cofactor">
    <cofactor evidence="2">
        <name>a divalent metal cation</name>
        <dbReference type="ChEBI" id="CHEBI:60240"/>
    </cofactor>
</comment>
<dbReference type="FunFam" id="3.30.565.10:FF:000006">
    <property type="entry name" value="Sensor histidine kinase WalK"/>
    <property type="match status" value="1"/>
</dbReference>
<evidence type="ECO:0000313" key="13">
    <source>
        <dbReference type="EMBL" id="MBB5967221.1"/>
    </source>
</evidence>
<dbReference type="SMART" id="SM00091">
    <property type="entry name" value="PAS"/>
    <property type="match status" value="3"/>
</dbReference>
<dbReference type="Gene3D" id="3.30.450.40">
    <property type="match status" value="2"/>
</dbReference>
<evidence type="ECO:0000256" key="9">
    <source>
        <dbReference type="ARBA" id="ARBA00023136"/>
    </source>
</evidence>
<dbReference type="PROSITE" id="PS50112">
    <property type="entry name" value="PAS"/>
    <property type="match status" value="1"/>
</dbReference>
<dbReference type="InterPro" id="IPR035965">
    <property type="entry name" value="PAS-like_dom_sf"/>
</dbReference>
<evidence type="ECO:0000256" key="4">
    <source>
        <dbReference type="ARBA" id="ARBA00012438"/>
    </source>
</evidence>
<dbReference type="GO" id="GO:0005509">
    <property type="term" value="F:calcium ion binding"/>
    <property type="evidence" value="ECO:0007669"/>
    <property type="project" value="UniProtKB-ARBA"/>
</dbReference>
<dbReference type="CDD" id="cd00130">
    <property type="entry name" value="PAS"/>
    <property type="match status" value="2"/>
</dbReference>
<dbReference type="GO" id="GO:0005886">
    <property type="term" value="C:plasma membrane"/>
    <property type="evidence" value="ECO:0007669"/>
    <property type="project" value="UniProtKB-SubCell"/>
</dbReference>
<evidence type="ECO:0000256" key="8">
    <source>
        <dbReference type="ARBA" id="ARBA00023012"/>
    </source>
</evidence>
<feature type="domain" description="PAC" evidence="12">
    <location>
        <begin position="678"/>
        <end position="728"/>
    </location>
</feature>
<dbReference type="InterPro" id="IPR036890">
    <property type="entry name" value="HATPase_C_sf"/>
</dbReference>
<dbReference type="PANTHER" id="PTHR43711">
    <property type="entry name" value="TWO-COMPONENT HISTIDINE KINASE"/>
    <property type="match status" value="1"/>
</dbReference>
<keyword evidence="5" id="KW-0597">Phosphoprotein</keyword>
<dbReference type="InterPro" id="IPR004358">
    <property type="entry name" value="Sig_transdc_His_kin-like_C"/>
</dbReference>
<dbReference type="Gene3D" id="3.30.450.20">
    <property type="entry name" value="PAS domain"/>
    <property type="match status" value="3"/>
</dbReference>
<dbReference type="NCBIfam" id="TIGR00229">
    <property type="entry name" value="sensory_box"/>
    <property type="match status" value="2"/>
</dbReference>
<dbReference type="InterPro" id="IPR003018">
    <property type="entry name" value="GAF"/>
</dbReference>
<dbReference type="SMART" id="SM00086">
    <property type="entry name" value="PAC"/>
    <property type="match status" value="3"/>
</dbReference>
<dbReference type="Pfam" id="PF01590">
    <property type="entry name" value="GAF"/>
    <property type="match status" value="1"/>
</dbReference>
<comment type="subcellular location">
    <subcellularLocation>
        <location evidence="3">Cell membrane</location>
    </subcellularLocation>
</comment>
<dbReference type="InterPro" id="IPR013767">
    <property type="entry name" value="PAS_fold"/>
</dbReference>
<evidence type="ECO:0000256" key="6">
    <source>
        <dbReference type="ARBA" id="ARBA00022679"/>
    </source>
</evidence>
<dbReference type="InterPro" id="IPR003594">
    <property type="entry name" value="HATPase_dom"/>
</dbReference>
<dbReference type="Pfam" id="PF00989">
    <property type="entry name" value="PAS"/>
    <property type="match status" value="1"/>
</dbReference>
<dbReference type="PANTHER" id="PTHR43711:SF1">
    <property type="entry name" value="HISTIDINE KINASE 1"/>
    <property type="match status" value="1"/>
</dbReference>
<dbReference type="InterPro" id="IPR029016">
    <property type="entry name" value="GAF-like_dom_sf"/>
</dbReference>
<dbReference type="SMART" id="SM00387">
    <property type="entry name" value="HATPase_c"/>
    <property type="match status" value="1"/>
</dbReference>
<dbReference type="PRINTS" id="PR00344">
    <property type="entry name" value="BCTRLSENSOR"/>
</dbReference>
<accession>A0A841DAM4</accession>
<dbReference type="EMBL" id="JACHJJ010000030">
    <property type="protein sequence ID" value="MBB5967221.1"/>
    <property type="molecule type" value="Genomic_DNA"/>
</dbReference>
<dbReference type="Pfam" id="PF02518">
    <property type="entry name" value="HATPase_c"/>
    <property type="match status" value="1"/>
</dbReference>
<evidence type="ECO:0000256" key="2">
    <source>
        <dbReference type="ARBA" id="ARBA00001968"/>
    </source>
</evidence>
<dbReference type="Pfam" id="PF08447">
    <property type="entry name" value="PAS_3"/>
    <property type="match status" value="1"/>
</dbReference>
<dbReference type="Gene3D" id="1.10.287.130">
    <property type="match status" value="1"/>
</dbReference>
<dbReference type="CDD" id="cd00082">
    <property type="entry name" value="HisKA"/>
    <property type="match status" value="1"/>
</dbReference>
<evidence type="ECO:0000256" key="5">
    <source>
        <dbReference type="ARBA" id="ARBA00022553"/>
    </source>
</evidence>
<dbReference type="InterPro" id="IPR005467">
    <property type="entry name" value="His_kinase_dom"/>
</dbReference>
<evidence type="ECO:0000259" key="11">
    <source>
        <dbReference type="PROSITE" id="PS50112"/>
    </source>
</evidence>
<dbReference type="InterPro" id="IPR000700">
    <property type="entry name" value="PAS-assoc_C"/>
</dbReference>
<name>A0A841DAM4_PLAVE</name>
<dbReference type="RefSeq" id="WP_184947950.1">
    <property type="nucleotide sequence ID" value="NZ_BAAAWZ010000004.1"/>
</dbReference>
<dbReference type="SUPFAM" id="SSF55785">
    <property type="entry name" value="PYP-like sensor domain (PAS domain)"/>
    <property type="match status" value="3"/>
</dbReference>
<dbReference type="Pfam" id="PF08448">
    <property type="entry name" value="PAS_4"/>
    <property type="match status" value="1"/>
</dbReference>
<dbReference type="Pfam" id="PF00512">
    <property type="entry name" value="HisKA"/>
    <property type="match status" value="1"/>
</dbReference>
<comment type="catalytic activity">
    <reaction evidence="1">
        <text>ATP + protein L-histidine = ADP + protein N-phospho-L-histidine.</text>
        <dbReference type="EC" id="2.7.13.3"/>
    </reaction>
</comment>
<dbReference type="SMART" id="SM00388">
    <property type="entry name" value="HisKA"/>
    <property type="match status" value="1"/>
</dbReference>
<evidence type="ECO:0000256" key="1">
    <source>
        <dbReference type="ARBA" id="ARBA00000085"/>
    </source>
</evidence>
<dbReference type="Proteomes" id="UP000562352">
    <property type="component" value="Unassembled WGS sequence"/>
</dbReference>
<evidence type="ECO:0000259" key="10">
    <source>
        <dbReference type="PROSITE" id="PS50109"/>
    </source>
</evidence>
<dbReference type="SUPFAM" id="SSF55874">
    <property type="entry name" value="ATPase domain of HSP90 chaperone/DNA topoisomerase II/histidine kinase"/>
    <property type="match status" value="1"/>
</dbReference>
<comment type="caution">
    <text evidence="13">The sequence shown here is derived from an EMBL/GenBank/DDBJ whole genome shotgun (WGS) entry which is preliminary data.</text>
</comment>
<dbReference type="InterPro" id="IPR036097">
    <property type="entry name" value="HisK_dim/P_sf"/>
</dbReference>
<keyword evidence="9" id="KW-0472">Membrane</keyword>
<dbReference type="InterPro" id="IPR050736">
    <property type="entry name" value="Sensor_HK_Regulatory"/>
</dbReference>
<dbReference type="SMART" id="SM00065">
    <property type="entry name" value="GAF"/>
    <property type="match status" value="2"/>
</dbReference>
<feature type="domain" description="Histidine kinase" evidence="10">
    <location>
        <begin position="753"/>
        <end position="982"/>
    </location>
</feature>
<dbReference type="Gene3D" id="3.30.565.10">
    <property type="entry name" value="Histidine kinase-like ATPase, C-terminal domain"/>
    <property type="match status" value="1"/>
</dbReference>
<proteinExistence type="predicted"/>
<dbReference type="PROSITE" id="PS50113">
    <property type="entry name" value="PAC"/>
    <property type="match status" value="1"/>
</dbReference>
<protein>
    <recommendedName>
        <fullName evidence="4">histidine kinase</fullName>
        <ecNumber evidence="4">2.7.13.3</ecNumber>
    </recommendedName>
</protein>
<dbReference type="InterPro" id="IPR001610">
    <property type="entry name" value="PAC"/>
</dbReference>
<dbReference type="InterPro" id="IPR013656">
    <property type="entry name" value="PAS_4"/>
</dbReference>
<organism evidence="13 14">
    <name type="scientific">Planomonospora venezuelensis</name>
    <dbReference type="NCBI Taxonomy" id="1999"/>
    <lineage>
        <taxon>Bacteria</taxon>
        <taxon>Bacillati</taxon>
        <taxon>Actinomycetota</taxon>
        <taxon>Actinomycetes</taxon>
        <taxon>Streptosporangiales</taxon>
        <taxon>Streptosporangiaceae</taxon>
        <taxon>Planomonospora</taxon>
    </lineage>
</organism>
<dbReference type="GO" id="GO:0006355">
    <property type="term" value="P:regulation of DNA-templated transcription"/>
    <property type="evidence" value="ECO:0007669"/>
    <property type="project" value="InterPro"/>
</dbReference>
<evidence type="ECO:0000313" key="14">
    <source>
        <dbReference type="Proteomes" id="UP000562352"/>
    </source>
</evidence>
<dbReference type="SUPFAM" id="SSF47384">
    <property type="entry name" value="Homodimeric domain of signal transducing histidine kinase"/>
    <property type="match status" value="1"/>
</dbReference>
<dbReference type="FunFam" id="1.10.287.130:FF:000001">
    <property type="entry name" value="Two-component sensor histidine kinase"/>
    <property type="match status" value="1"/>
</dbReference>
<keyword evidence="14" id="KW-1185">Reference proteome</keyword>
<dbReference type="SUPFAM" id="SSF55781">
    <property type="entry name" value="GAF domain-like"/>
    <property type="match status" value="2"/>
</dbReference>
<reference evidence="13 14" key="1">
    <citation type="submission" date="2020-08" db="EMBL/GenBank/DDBJ databases">
        <title>Genomic Encyclopedia of Type Strains, Phase III (KMG-III): the genomes of soil and plant-associated and newly described type strains.</title>
        <authorList>
            <person name="Whitman W."/>
        </authorList>
    </citation>
    <scope>NUCLEOTIDE SEQUENCE [LARGE SCALE GENOMIC DNA]</scope>
    <source>
        <strain evidence="13 14">CECT 3303</strain>
    </source>
</reference>
<sequence length="986" mass="107925">MSATDRMHDARRLQLLHATGLLEADEVPLLDRVTRMAVRWLQVPAAMVSLIDADRQVVVSSAGPAGPGRHEQSPLSQTLCRHIVTTDAPLTVPDAHADARWREIATAYDGWLAAYAGTPLRASRGQVLGTLCVVDAEPRRWSAEQLETMEDLAAVAEAEIAMRLTGNGSQGPAAFGHVPEAFVALDATGAVTGWNTAAARLFGRSADEAVGRPLGELISPERSRRDCELLLRRVRDERAREPGVQRLELTAVDGSGREFPAELAAQRHTGRGGPVWHAVLRDISDRHEERRQLEGERMFLQALMDSLDVRVAACDGDGRVVAVNQPLRETRPQISGLHVSELADAYGLLSPDGHTPLQPHQVPLARALAGEHVDGQQILMRAERGGPRRFAANGRPMDTPDGRRLGAVITLDDITDRNRAEALRAAQHAMTEVLADAASSQEAANDVVAAVTNALGWTYGEYWQVDEDRAVMTRIGCWSRPGRDLSAFAAGHPVMLARGQELPGMAWENGEPFWLADLDAVSPDFSRVKPALEAGLHAAVALPVRSGDQVLGVLVFAADCPQQRDDDLVELLDGVCAHMGRYMERRRAEELALALTQSRRQFDQIVNQLTDKIWTVEVRPDGTARPIYVNTEHTSVFGGRLHLSPDDDFIAVMLRFIHPDDHDGFRAYCATLISGERAQMEYRLIGLDGVTRWIWTRGLPRREGERLLVDGISTDITERRQITEEREHLLDQQRQQMDRLRQLDAMKDDLMAMASHELRSPIGVIRSYAEMLADAPGLPEDYRTFIEVIDRKSEHLQNLVDDLLDLARLDAGRVSVDARTVWLTGLVRQAVDEHRASATARRITLSVELPHRLHVHADPVRLRQVLDNLLSNAVKYTPDGGTVTVTAGHGTGAGTAPQSGREHDRAVTVTVADTGIGIPAEEYDQLFSRFFRASTARQAGIKGTGLGLAITRAIVEAHGGTIAAAPRQGGGTAFTVCLPIDPPDAA</sequence>
<dbReference type="Pfam" id="PF13185">
    <property type="entry name" value="GAF_2"/>
    <property type="match status" value="1"/>
</dbReference>
<dbReference type="EC" id="2.7.13.3" evidence="4"/>
<dbReference type="PROSITE" id="PS50109">
    <property type="entry name" value="HIS_KIN"/>
    <property type="match status" value="1"/>
</dbReference>
<evidence type="ECO:0000256" key="3">
    <source>
        <dbReference type="ARBA" id="ARBA00004236"/>
    </source>
</evidence>
<evidence type="ECO:0000256" key="7">
    <source>
        <dbReference type="ARBA" id="ARBA00022777"/>
    </source>
</evidence>
<keyword evidence="7" id="KW-0418">Kinase</keyword>
<keyword evidence="8" id="KW-0902">Two-component regulatory system</keyword>
<dbReference type="GO" id="GO:0000155">
    <property type="term" value="F:phosphorelay sensor kinase activity"/>
    <property type="evidence" value="ECO:0007669"/>
    <property type="project" value="InterPro"/>
</dbReference>